<protein>
    <submittedName>
        <fullName evidence="3">SufE family protein</fullName>
    </submittedName>
</protein>
<proteinExistence type="inferred from homology"/>
<dbReference type="PANTHER" id="PTHR43597">
    <property type="entry name" value="SULFUR ACCEPTOR PROTEIN CSDE"/>
    <property type="match status" value="1"/>
</dbReference>
<evidence type="ECO:0000313" key="3">
    <source>
        <dbReference type="EMBL" id="GAA1745028.1"/>
    </source>
</evidence>
<comment type="caution">
    <text evidence="3">The sequence shown here is derived from an EMBL/GenBank/DDBJ whole genome shotgun (WGS) entry which is preliminary data.</text>
</comment>
<dbReference type="Proteomes" id="UP001501475">
    <property type="component" value="Unassembled WGS sequence"/>
</dbReference>
<dbReference type="SUPFAM" id="SSF82649">
    <property type="entry name" value="SufE/NifU"/>
    <property type="match status" value="1"/>
</dbReference>
<keyword evidence="4" id="KW-1185">Reference proteome</keyword>
<evidence type="ECO:0000256" key="1">
    <source>
        <dbReference type="ARBA" id="ARBA00010282"/>
    </source>
</evidence>
<dbReference type="RefSeq" id="WP_425564521.1">
    <property type="nucleotide sequence ID" value="NZ_BAAAPN010000003.1"/>
</dbReference>
<dbReference type="EMBL" id="BAAAPN010000003">
    <property type="protein sequence ID" value="GAA1745028.1"/>
    <property type="molecule type" value="Genomic_DNA"/>
</dbReference>
<gene>
    <name evidence="3" type="ORF">GCM10009810_02190</name>
</gene>
<sequence>MSADPTAGMPPALAEIATDFREASAKDRVQLLLEFGEDLPDLPPRYADAPEKLEQVHECQSPLFLAVEVGAQPGVRSDDQRVGLFFSAPREAPTTRGFAGILHAGLDGASAAEILATPEHAPMNFALAEVISPLRMRGMVAMLSRIKRQVRLQIAARDDGA</sequence>
<evidence type="ECO:0000313" key="4">
    <source>
        <dbReference type="Proteomes" id="UP001501475"/>
    </source>
</evidence>
<dbReference type="InterPro" id="IPR003808">
    <property type="entry name" value="Fe-S_metab-assoc_dom"/>
</dbReference>
<feature type="domain" description="Fe-S metabolism associated" evidence="2">
    <location>
        <begin position="19"/>
        <end position="149"/>
    </location>
</feature>
<accession>A0ABP4W420</accession>
<dbReference type="PANTHER" id="PTHR43597:SF5">
    <property type="entry name" value="SUFE-LIKE PROTEIN 2, CHLOROPLASTIC"/>
    <property type="match status" value="1"/>
</dbReference>
<comment type="similarity">
    <text evidence="1">Belongs to the SufE family.</text>
</comment>
<organism evidence="3 4">
    <name type="scientific">Nostocoides vanveenii</name>
    <dbReference type="NCBI Taxonomy" id="330835"/>
    <lineage>
        <taxon>Bacteria</taxon>
        <taxon>Bacillati</taxon>
        <taxon>Actinomycetota</taxon>
        <taxon>Actinomycetes</taxon>
        <taxon>Micrococcales</taxon>
        <taxon>Intrasporangiaceae</taxon>
        <taxon>Nostocoides</taxon>
    </lineage>
</organism>
<dbReference type="Pfam" id="PF02657">
    <property type="entry name" value="SufE"/>
    <property type="match status" value="1"/>
</dbReference>
<reference evidence="4" key="1">
    <citation type="journal article" date="2019" name="Int. J. Syst. Evol. Microbiol.">
        <title>The Global Catalogue of Microorganisms (GCM) 10K type strain sequencing project: providing services to taxonomists for standard genome sequencing and annotation.</title>
        <authorList>
            <consortium name="The Broad Institute Genomics Platform"/>
            <consortium name="The Broad Institute Genome Sequencing Center for Infectious Disease"/>
            <person name="Wu L."/>
            <person name="Ma J."/>
        </authorList>
    </citation>
    <scope>NUCLEOTIDE SEQUENCE [LARGE SCALE GENOMIC DNA]</scope>
    <source>
        <strain evidence="4">JCM 15591</strain>
    </source>
</reference>
<dbReference type="Gene3D" id="3.90.1010.10">
    <property type="match status" value="1"/>
</dbReference>
<evidence type="ECO:0000259" key="2">
    <source>
        <dbReference type="Pfam" id="PF02657"/>
    </source>
</evidence>
<name>A0ABP4W420_9MICO</name>